<keyword evidence="2" id="KW-1185">Reference proteome</keyword>
<evidence type="ECO:0008006" key="3">
    <source>
        <dbReference type="Google" id="ProtNLM"/>
    </source>
</evidence>
<dbReference type="OrthoDB" id="9801773at2"/>
<name>A0A1H0DX77_9BACI</name>
<dbReference type="CDD" id="cd07820">
    <property type="entry name" value="SRPBCC_3"/>
    <property type="match status" value="1"/>
</dbReference>
<organism evidence="1 2">
    <name type="scientific">Tenuibacillus multivorans</name>
    <dbReference type="NCBI Taxonomy" id="237069"/>
    <lineage>
        <taxon>Bacteria</taxon>
        <taxon>Bacillati</taxon>
        <taxon>Bacillota</taxon>
        <taxon>Bacilli</taxon>
        <taxon>Bacillales</taxon>
        <taxon>Bacillaceae</taxon>
        <taxon>Tenuibacillus</taxon>
    </lineage>
</organism>
<accession>A0A1H0DX77</accession>
<dbReference type="RefSeq" id="WP_093857375.1">
    <property type="nucleotide sequence ID" value="NZ_BJVZ01000005.1"/>
</dbReference>
<dbReference type="AlphaFoldDB" id="A0A1H0DX77"/>
<evidence type="ECO:0000313" key="2">
    <source>
        <dbReference type="Proteomes" id="UP000199334"/>
    </source>
</evidence>
<dbReference type="STRING" id="237069.SAMN05216498_2978"/>
<dbReference type="Proteomes" id="UP000199334">
    <property type="component" value="Unassembled WGS sequence"/>
</dbReference>
<proteinExistence type="predicted"/>
<dbReference type="Gene3D" id="3.30.530.20">
    <property type="match status" value="1"/>
</dbReference>
<dbReference type="EMBL" id="FNIG01000008">
    <property type="protein sequence ID" value="SDN74715.1"/>
    <property type="molecule type" value="Genomic_DNA"/>
</dbReference>
<evidence type="ECO:0000313" key="1">
    <source>
        <dbReference type="EMBL" id="SDN74715.1"/>
    </source>
</evidence>
<dbReference type="SUPFAM" id="SSF55961">
    <property type="entry name" value="Bet v1-like"/>
    <property type="match status" value="1"/>
</dbReference>
<reference evidence="1 2" key="1">
    <citation type="submission" date="2016-10" db="EMBL/GenBank/DDBJ databases">
        <authorList>
            <person name="de Groot N.N."/>
        </authorList>
    </citation>
    <scope>NUCLEOTIDE SEQUENCE [LARGE SCALE GENOMIC DNA]</scope>
    <source>
        <strain evidence="1 2">CGMCC 1.3442</strain>
    </source>
</reference>
<dbReference type="InterPro" id="IPR023393">
    <property type="entry name" value="START-like_dom_sf"/>
</dbReference>
<protein>
    <recommendedName>
        <fullName evidence="3">Ligand-binding SRPBCC domain-containing protein</fullName>
    </recommendedName>
</protein>
<gene>
    <name evidence="1" type="ORF">SAMN05216498_2978</name>
</gene>
<sequence>MPIIKHEIYIEAPSDVCFDLARNVQIHTLTTSKSKEKAIAGVTEGLLEKGDKVTWEAVHFGIKQSLTAKITAMDKPNYFTDIMVKGAFKSFTHKHEFIIQHQGTVMIDIFDYQSPFGILGSIADKLFLERYMKQFLANRASKLKRIAESHN</sequence>